<dbReference type="InterPro" id="IPR009057">
    <property type="entry name" value="Homeodomain-like_sf"/>
</dbReference>
<dbReference type="Pfam" id="PF03184">
    <property type="entry name" value="DDE_1"/>
    <property type="match status" value="1"/>
</dbReference>
<dbReference type="Gene3D" id="1.10.10.60">
    <property type="entry name" value="Homeodomain-like"/>
    <property type="match status" value="2"/>
</dbReference>
<feature type="domain" description="HTH CENPB-type" evidence="3">
    <location>
        <begin position="346"/>
        <end position="415"/>
    </location>
</feature>
<reference evidence="4 5" key="1">
    <citation type="submission" date="2015-04" db="EMBL/GenBank/DDBJ databases">
        <title>Lasius niger genome sequencing.</title>
        <authorList>
            <person name="Konorov E.A."/>
            <person name="Nikitin M.A."/>
            <person name="Kirill M.V."/>
            <person name="Chang P."/>
        </authorList>
    </citation>
    <scope>NUCLEOTIDE SEQUENCE [LARGE SCALE GENOMIC DNA]</scope>
    <source>
        <tissue evidence="4">Whole</tissue>
    </source>
</reference>
<sequence length="762" mass="90422">MLTIQQRLEILEKWENGGSVPQIANKHNISVKKVQYVIQNADKIREAVKRGMNVKTMSINPVMYKKLDDQLYEWYLERQASNDIITVEQFHQKAYEIAINVEGPSNMHQFLQQFTERHGIQVQRNVKTERIGTIKYIKLYEQLFEWCQERQGSGDTITYKLLRQKAFEIANNVGSPSNMNHFLQRFTKRHGIQLQGNVKTKRIGTIKYIKLDEQLFEWYQERQGSGDTITYKLLRQKAFEIANIVGKPSSINMFLYRFIKRHKILLESRNMTEILQNPVQRDDDVTNTKRNKLTIQQRLEILEKWENGGSIPQIVNKHNISDATFRYIIQNADKIREAVKRGMNVKTMSINPLKYKKLDDQLYEWYLERQASNDIITVEQFHQKAYEIAINVEGPSNMHQFLQQFTERHGIQVQRNVKTERIGTIKYIKLYEQLFEWCQERQASGDTITYKLLYQKSFEIANIVGKPSSMNMFLYRFIKCHKIQLESRNMTEILQNPVQRDDEATQSDAEKFIQEFSQRLEKENINKDNIYIMIKTDVIWKTLVQALLECADKTKITIQQIDDLKKKIITVIFCINVTGSHKLPPYPGELENENQRVSEHCESRLLVAHKLQENALTKESKDFEFWYDVMFKTLVEKYQENKNITGKVLLLVDNCILSEWIKQDDCFEVLFLLTNRVSFFKSVYLEIIQKIDQLFRKNMKEHLQNFFYEAKEFETDFIMHWCNNIICKSWVDIASEDIENLWRFLRQGRPTREDTLTSVNSQ</sequence>
<proteinExistence type="predicted"/>
<dbReference type="InterPro" id="IPR006600">
    <property type="entry name" value="HTH_CenpB_DNA-bd_dom"/>
</dbReference>
<feature type="domain" description="HTH CENPB-type" evidence="3">
    <location>
        <begin position="199"/>
        <end position="268"/>
    </location>
</feature>
<dbReference type="PaxDb" id="67767-A0A0J7L2L2"/>
<dbReference type="STRING" id="67767.A0A0J7L2L2"/>
<keyword evidence="2" id="KW-0238">DNA-binding</keyword>
<dbReference type="PANTHER" id="PTHR19303">
    <property type="entry name" value="TRANSPOSON"/>
    <property type="match status" value="1"/>
</dbReference>
<comment type="subcellular location">
    <subcellularLocation>
        <location evidence="1">Nucleus</location>
    </subcellularLocation>
</comment>
<keyword evidence="5" id="KW-1185">Reference proteome</keyword>
<dbReference type="SUPFAM" id="SSF46689">
    <property type="entry name" value="Homeodomain-like"/>
    <property type="match status" value="3"/>
</dbReference>
<dbReference type="Proteomes" id="UP000036403">
    <property type="component" value="Unassembled WGS sequence"/>
</dbReference>
<organism evidence="4 5">
    <name type="scientific">Lasius niger</name>
    <name type="common">Black garden ant</name>
    <dbReference type="NCBI Taxonomy" id="67767"/>
    <lineage>
        <taxon>Eukaryota</taxon>
        <taxon>Metazoa</taxon>
        <taxon>Ecdysozoa</taxon>
        <taxon>Arthropoda</taxon>
        <taxon>Hexapoda</taxon>
        <taxon>Insecta</taxon>
        <taxon>Pterygota</taxon>
        <taxon>Neoptera</taxon>
        <taxon>Endopterygota</taxon>
        <taxon>Hymenoptera</taxon>
        <taxon>Apocrita</taxon>
        <taxon>Aculeata</taxon>
        <taxon>Formicoidea</taxon>
        <taxon>Formicidae</taxon>
        <taxon>Formicinae</taxon>
        <taxon>Lasius</taxon>
        <taxon>Lasius</taxon>
    </lineage>
</organism>
<dbReference type="InterPro" id="IPR004875">
    <property type="entry name" value="DDE_SF_endonuclease_dom"/>
</dbReference>
<protein>
    <submittedName>
        <fullName evidence="4">Jerky-like protein</fullName>
    </submittedName>
</protein>
<feature type="domain" description="HTH CENPB-type" evidence="3">
    <location>
        <begin position="127"/>
        <end position="196"/>
    </location>
</feature>
<dbReference type="GO" id="GO:0003677">
    <property type="term" value="F:DNA binding"/>
    <property type="evidence" value="ECO:0007669"/>
    <property type="project" value="UniProtKB-KW"/>
</dbReference>
<dbReference type="OrthoDB" id="8028904at2759"/>
<dbReference type="Pfam" id="PF03221">
    <property type="entry name" value="HTH_Tnp_Tc5"/>
    <property type="match status" value="2"/>
</dbReference>
<evidence type="ECO:0000256" key="2">
    <source>
        <dbReference type="ARBA" id="ARBA00023125"/>
    </source>
</evidence>
<accession>A0A0J7L2L2</accession>
<evidence type="ECO:0000256" key="1">
    <source>
        <dbReference type="ARBA" id="ARBA00004123"/>
    </source>
</evidence>
<dbReference type="GO" id="GO:0005634">
    <property type="term" value="C:nucleus"/>
    <property type="evidence" value="ECO:0007669"/>
    <property type="project" value="UniProtKB-SubCell"/>
</dbReference>
<dbReference type="PANTHER" id="PTHR19303:SF73">
    <property type="entry name" value="PROTEIN PDC2"/>
    <property type="match status" value="1"/>
</dbReference>
<evidence type="ECO:0000313" key="4">
    <source>
        <dbReference type="EMBL" id="KMQ97022.1"/>
    </source>
</evidence>
<name>A0A0J7L2L2_LASNI</name>
<dbReference type="PROSITE" id="PS51253">
    <property type="entry name" value="HTH_CENPB"/>
    <property type="match status" value="4"/>
</dbReference>
<evidence type="ECO:0000313" key="5">
    <source>
        <dbReference type="Proteomes" id="UP000036403"/>
    </source>
</evidence>
<feature type="domain" description="HTH CENPB-type" evidence="3">
    <location>
        <begin position="55"/>
        <end position="124"/>
    </location>
</feature>
<gene>
    <name evidence="4" type="ORF">RF55_2668</name>
</gene>
<dbReference type="InterPro" id="IPR050863">
    <property type="entry name" value="CenT-Element_Derived"/>
</dbReference>
<dbReference type="EMBL" id="LBMM01001045">
    <property type="protein sequence ID" value="KMQ97022.1"/>
    <property type="molecule type" value="Genomic_DNA"/>
</dbReference>
<dbReference type="AlphaFoldDB" id="A0A0J7L2L2"/>
<comment type="caution">
    <text evidence="4">The sequence shown here is derived from an EMBL/GenBank/DDBJ whole genome shotgun (WGS) entry which is preliminary data.</text>
</comment>
<evidence type="ECO:0000259" key="3">
    <source>
        <dbReference type="PROSITE" id="PS51253"/>
    </source>
</evidence>